<dbReference type="EMBL" id="HBFR01031968">
    <property type="protein sequence ID" value="CAD8895976.1"/>
    <property type="molecule type" value="Transcribed_RNA"/>
</dbReference>
<dbReference type="PANTHER" id="PTHR44826">
    <property type="entry name" value="SPORE COAT PROTEIN SP85"/>
    <property type="match status" value="1"/>
</dbReference>
<reference evidence="8" key="1">
    <citation type="submission" date="2021-01" db="EMBL/GenBank/DDBJ databases">
        <authorList>
            <person name="Corre E."/>
            <person name="Pelletier E."/>
            <person name="Niang G."/>
            <person name="Scheremetjew M."/>
            <person name="Finn R."/>
            <person name="Kale V."/>
            <person name="Holt S."/>
            <person name="Cochrane G."/>
            <person name="Meng A."/>
            <person name="Brown T."/>
            <person name="Cohen L."/>
        </authorList>
    </citation>
    <scope>NUCLEOTIDE SEQUENCE</scope>
    <source>
        <strain evidence="8">308</strain>
    </source>
</reference>
<evidence type="ECO:0000256" key="2">
    <source>
        <dbReference type="ARBA" id="ARBA00021911"/>
    </source>
</evidence>
<dbReference type="AlphaFoldDB" id="A0A7S1FXP7"/>
<feature type="compositionally biased region" description="Polar residues" evidence="7">
    <location>
        <begin position="768"/>
        <end position="778"/>
    </location>
</feature>
<feature type="region of interest" description="Disordered" evidence="7">
    <location>
        <begin position="768"/>
        <end position="809"/>
    </location>
</feature>
<evidence type="ECO:0000256" key="1">
    <source>
        <dbReference type="ARBA" id="ARBA00006241"/>
    </source>
</evidence>
<protein>
    <recommendedName>
        <fullName evidence="2">Circumsporozoite protein</fullName>
    </recommendedName>
</protein>
<feature type="compositionally biased region" description="Low complexity" evidence="7">
    <location>
        <begin position="139"/>
        <end position="173"/>
    </location>
</feature>
<evidence type="ECO:0000256" key="3">
    <source>
        <dbReference type="ARBA" id="ARBA00022522"/>
    </source>
</evidence>
<evidence type="ECO:0000256" key="6">
    <source>
        <dbReference type="ARBA" id="ARBA00045806"/>
    </source>
</evidence>
<feature type="compositionally biased region" description="Low complexity" evidence="7">
    <location>
        <begin position="369"/>
        <end position="390"/>
    </location>
</feature>
<evidence type="ECO:0000256" key="4">
    <source>
        <dbReference type="ARBA" id="ARBA00022737"/>
    </source>
</evidence>
<gene>
    <name evidence="8" type="ORF">CHYS00102_LOCUS23190</name>
</gene>
<evidence type="ECO:0000313" key="8">
    <source>
        <dbReference type="EMBL" id="CAD8895976.1"/>
    </source>
</evidence>
<feature type="compositionally biased region" description="Polar residues" evidence="7">
    <location>
        <begin position="113"/>
        <end position="138"/>
    </location>
</feature>
<comment type="function">
    <text evidence="6">Essential sporozoite protein. In the mosquito vector, required for sporozoite development in the oocyst, migration through the vector hemolymph and entry into the vector salivary glands. In the vertebrate host, required for sporozoite migration through the host dermis and infection of host hepatocytes. Binds to highly sulfated heparan sulfate proteoglycans (HSPGs) on the surface of host hepatocytes.</text>
</comment>
<feature type="compositionally biased region" description="Polar residues" evidence="7">
    <location>
        <begin position="477"/>
        <end position="497"/>
    </location>
</feature>
<feature type="compositionally biased region" description="Low complexity" evidence="7">
    <location>
        <begin position="791"/>
        <end position="809"/>
    </location>
</feature>
<keyword evidence="4" id="KW-0677">Repeat</keyword>
<evidence type="ECO:0000256" key="7">
    <source>
        <dbReference type="SAM" id="MobiDB-lite"/>
    </source>
</evidence>
<name>A0A7S1FXP7_9STRA</name>
<feature type="region of interest" description="Disordered" evidence="7">
    <location>
        <begin position="369"/>
        <end position="392"/>
    </location>
</feature>
<dbReference type="InterPro" id="IPR051860">
    <property type="entry name" value="Plasmodium_CSP_Invasion"/>
</dbReference>
<evidence type="ECO:0000256" key="5">
    <source>
        <dbReference type="ARBA" id="ARBA00033726"/>
    </source>
</evidence>
<feature type="compositionally biased region" description="Polar residues" evidence="7">
    <location>
        <begin position="175"/>
        <end position="186"/>
    </location>
</feature>
<comment type="function">
    <text evidence="5">In the vertebrate host, binds to highly sulfated heparan sulfate proteoglycans (HSPGs) on the surface of host hepatocytes and is required for sporozoite invasion of the host hepatocytes.</text>
</comment>
<dbReference type="PANTHER" id="PTHR44826:SF3">
    <property type="entry name" value="SPORE COAT PROTEIN SP85"/>
    <property type="match status" value="1"/>
</dbReference>
<proteinExistence type="inferred from homology"/>
<feature type="region of interest" description="Disordered" evidence="7">
    <location>
        <begin position="113"/>
        <end position="186"/>
    </location>
</feature>
<keyword evidence="3" id="KW-0748">Sporozoite</keyword>
<feature type="region of interest" description="Disordered" evidence="7">
    <location>
        <begin position="474"/>
        <end position="497"/>
    </location>
</feature>
<accession>A0A7S1FXP7</accession>
<sequence length="1225" mass="133303">MTAQYDSSYVSSICKKTCKICGVADGTLTPSSAPSPMETHKECEDDTNCLILVDGEVMTLCDWAKLNPTARCHLESKSLLTHSSITPDFDDTAKVGNICQETCGKCGDIQESTQIPSSEPSYEQTAGPSSTPSFNPSLTPTASPSVEPSTSPSTLPSYKPTKDPSSLPSSMPSDQPVSRPSQMPSSKPTLILSCVDQKVIIYSENGNKEVTLCDVVQLDKASFCSMKLKEVPSYLISKEYIRAFASEFGGLNVRAIVVPNMISGETVLGSICQKTCNPSCGLPDLSEPSQKPTTEPSVCEDDHACFAVARGNKLFTICEWVSIEPIGRCKLNSKAYIPQESIPTTYDATFLHSVCKKTCGLCGQGSVLPSSSPSSSPSSKLSLHPSTSTSIAPTPCEDDTKCGIIIGKNHTIMQLCTWAKYDLTRCSQLSEDLIYPVPTHYNATYVYNICKKTCGYCDESNIPSMKPSILPSPAPSEFTTQPSNVPSMDPSQLPSSTPTICEDDTKCGIIVRDDYIMQLCEWASYNLTRCSLISKDLIYPVPTHYNATSVYNICKKTCGYCGGGPDIMLPSKLPSIEPSLFPSPTPTLCRDDDSCFAIAVGDELMTLCQWASSTPSTRCSLISKDYVSPQTMPTTYDATFVYNICKKTCGYCDGGSFDVISNVPSIAPSQLISSTLMPCEDDHLCLTIARGDKILSLCEWASATPSTRCNLRSKNYVSPDTMPTTYDATFVYNICKKTCGYCTTDGFGELKDTTSPTTTKLPAAIVTNEPTSSQSPVSGSADKSIDPTNFSTTMPKGTTSPTTTKFPTSTLTMKPTLTQLLVTGTADKFENEMTTKPIASVSENLVICKTENIALYDNTEHSIDLQEPSLENCLGGASNNMKELTDLYGSIMQDGRCAKFGAFVNNSEELKDIFNIGTNFVQDFSFAEFLLGISDNFFQGACRLKDAAFACIEDVVLPATEHFMNEVDSSGCCTGVYDSWEVRKFVSVFRELMSTVDSLMCDVRNPTGQEEPQTCGYTLIQNIVKPSIAETIQNLLPLVQIPTNQACLAFSGNEYYNTNGEASVLFPTLPLNNCSVGFDSLFSLLRATYEDILSQGLINNDFVTNMLGSEQIEDIFEEGKCLSIMDQIVGSFMAGSDNQNDGKDVNGFGRMLMSKIRKGGQLMRRLGPENDTPYENYHDSAHEENVRYSEHDTDQSFDWGSILHDLMKACIHIPTGFADACSFTK</sequence>
<organism evidence="8">
    <name type="scientific">Corethron hystrix</name>
    <dbReference type="NCBI Taxonomy" id="216773"/>
    <lineage>
        <taxon>Eukaryota</taxon>
        <taxon>Sar</taxon>
        <taxon>Stramenopiles</taxon>
        <taxon>Ochrophyta</taxon>
        <taxon>Bacillariophyta</taxon>
        <taxon>Coscinodiscophyceae</taxon>
        <taxon>Corethrophycidae</taxon>
        <taxon>Corethrales</taxon>
        <taxon>Corethraceae</taxon>
        <taxon>Corethron</taxon>
    </lineage>
</organism>
<comment type="similarity">
    <text evidence="1">Belongs to the plasmodium circumsporozoite protein family.</text>
</comment>